<dbReference type="EMBL" id="LAZR01002435">
    <property type="protein sequence ID" value="KKN30094.1"/>
    <property type="molecule type" value="Genomic_DNA"/>
</dbReference>
<organism evidence="1">
    <name type="scientific">marine sediment metagenome</name>
    <dbReference type="NCBI Taxonomy" id="412755"/>
    <lineage>
        <taxon>unclassified sequences</taxon>
        <taxon>metagenomes</taxon>
        <taxon>ecological metagenomes</taxon>
    </lineage>
</organism>
<name>A0A0F9PIS4_9ZZZZ</name>
<comment type="caution">
    <text evidence="1">The sequence shown here is derived from an EMBL/GenBank/DDBJ whole genome shotgun (WGS) entry which is preliminary data.</text>
</comment>
<sequence length="128" mass="15093">MKFRLGFISNSSSASFLIATKEELTKDALEKQLSKLVGNSKFAEKATDLLWDGIIYDLLYERKPYELEFYEVTLDQGPFHYYPGSFGDEGLAYRGWFNYWHRYDQYNGLKIKPEEMYGLLVDDRDFKP</sequence>
<accession>A0A0F9PIS4</accession>
<proteinExistence type="predicted"/>
<protein>
    <submittedName>
        <fullName evidence="1">Uncharacterized protein</fullName>
    </submittedName>
</protein>
<evidence type="ECO:0000313" key="1">
    <source>
        <dbReference type="EMBL" id="KKN30094.1"/>
    </source>
</evidence>
<dbReference type="AlphaFoldDB" id="A0A0F9PIS4"/>
<reference evidence="1" key="1">
    <citation type="journal article" date="2015" name="Nature">
        <title>Complex archaea that bridge the gap between prokaryotes and eukaryotes.</title>
        <authorList>
            <person name="Spang A."/>
            <person name="Saw J.H."/>
            <person name="Jorgensen S.L."/>
            <person name="Zaremba-Niedzwiedzka K."/>
            <person name="Martijn J."/>
            <person name="Lind A.E."/>
            <person name="van Eijk R."/>
            <person name="Schleper C."/>
            <person name="Guy L."/>
            <person name="Ettema T.J."/>
        </authorList>
    </citation>
    <scope>NUCLEOTIDE SEQUENCE</scope>
</reference>
<gene>
    <name evidence="1" type="ORF">LCGC14_0837460</name>
</gene>